<proteinExistence type="predicted"/>
<accession>A0A8S5QHG0</accession>
<organism evidence="1">
    <name type="scientific">Siphoviridae sp. ctXmm2</name>
    <dbReference type="NCBI Taxonomy" id="2825546"/>
    <lineage>
        <taxon>Viruses</taxon>
        <taxon>Duplodnaviria</taxon>
        <taxon>Heunggongvirae</taxon>
        <taxon>Uroviricota</taxon>
        <taxon>Caudoviricetes</taxon>
    </lineage>
</organism>
<protein>
    <submittedName>
        <fullName evidence="1">Methyltransferase small domain</fullName>
    </submittedName>
</protein>
<name>A0A8S5QHG0_9CAUD</name>
<dbReference type="GO" id="GO:0008168">
    <property type="term" value="F:methyltransferase activity"/>
    <property type="evidence" value="ECO:0007669"/>
    <property type="project" value="UniProtKB-KW"/>
</dbReference>
<sequence>MAEKLGFSTGGIDIKRVLDACCGSRMFYFDKNNEDVIFADCRELETTLCDGRTLMIKPDVKMDFRDMPYKNNSFKVVVFDPPHLVNAGTGSWLAQKYGILPIDWPTYLKQGFDECMRVLEPSGLLIFKWNEDQIKLSEVLKAFGQKPLLGDRRGKTRWVVFIK</sequence>
<dbReference type="Gene3D" id="3.40.50.150">
    <property type="entry name" value="Vaccinia Virus protein VP39"/>
    <property type="match status" value="1"/>
</dbReference>
<keyword evidence="1" id="KW-0489">Methyltransferase</keyword>
<keyword evidence="1" id="KW-0808">Transferase</keyword>
<dbReference type="InterPro" id="IPR029063">
    <property type="entry name" value="SAM-dependent_MTases_sf"/>
</dbReference>
<dbReference type="EMBL" id="BK015661">
    <property type="protein sequence ID" value="DAE18742.1"/>
    <property type="molecule type" value="Genomic_DNA"/>
</dbReference>
<dbReference type="GO" id="GO:0032259">
    <property type="term" value="P:methylation"/>
    <property type="evidence" value="ECO:0007669"/>
    <property type="project" value="UniProtKB-KW"/>
</dbReference>
<evidence type="ECO:0000313" key="1">
    <source>
        <dbReference type="EMBL" id="DAE18742.1"/>
    </source>
</evidence>
<reference evidence="1" key="1">
    <citation type="journal article" date="2021" name="Proc. Natl. Acad. Sci. U.S.A.">
        <title>A Catalog of Tens of Thousands of Viruses from Human Metagenomes Reveals Hidden Associations with Chronic Diseases.</title>
        <authorList>
            <person name="Tisza M.J."/>
            <person name="Buck C.B."/>
        </authorList>
    </citation>
    <scope>NUCLEOTIDE SEQUENCE</scope>
    <source>
        <strain evidence="1">CtXmm2</strain>
    </source>
</reference>
<dbReference type="SUPFAM" id="SSF53335">
    <property type="entry name" value="S-adenosyl-L-methionine-dependent methyltransferases"/>
    <property type="match status" value="1"/>
</dbReference>